<proteinExistence type="predicted"/>
<dbReference type="Proteomes" id="UP000238426">
    <property type="component" value="Unassembled WGS sequence"/>
</dbReference>
<keyword evidence="3" id="KW-1185">Reference proteome</keyword>
<comment type="caution">
    <text evidence="2">The sequence shown here is derived from an EMBL/GenBank/DDBJ whole genome shotgun (WGS) entry which is preliminary data.</text>
</comment>
<dbReference type="AlphaFoldDB" id="A0A2T1N5H6"/>
<dbReference type="CDD" id="cd00761">
    <property type="entry name" value="Glyco_tranf_GTA_type"/>
    <property type="match status" value="1"/>
</dbReference>
<dbReference type="PANTHER" id="PTHR43685">
    <property type="entry name" value="GLYCOSYLTRANSFERASE"/>
    <property type="match status" value="1"/>
</dbReference>
<sequence length="292" mass="34159">MSLLVSIIIPTYNRAHILSETLDSVKSQTYTNWECIVVDDGSIDETEELVADYILNDNRFIYVKRPNLHLQGGNGARNYGFEISKGEFIQFLDSDDLLSKNKLNLQLDLLIANNADVSTCQWGRFSTNHDFKIKTSPFYRNYNKASNLLIDYGNFKSFLPSHVFLIKRDVFLKSGLWCETLKINQDGELFCRVLLCANRIVFSEGAHVFYRFENKNKTSSLTNKQKAKDLTISWKLISNHLNNKNKDIFRDYIYFGKNYAFKILKENYKIEILKNFYFYKLQIFAFLKSKLN</sequence>
<dbReference type="OrthoDB" id="597270at2"/>
<dbReference type="RefSeq" id="WP_106464255.1">
    <property type="nucleotide sequence ID" value="NZ_PXOQ01000015.1"/>
</dbReference>
<accession>A0A2T1N5H6</accession>
<evidence type="ECO:0000259" key="1">
    <source>
        <dbReference type="Pfam" id="PF00535"/>
    </source>
</evidence>
<gene>
    <name evidence="2" type="ORF">C7H52_12600</name>
</gene>
<dbReference type="InterPro" id="IPR029044">
    <property type="entry name" value="Nucleotide-diphossugar_trans"/>
</dbReference>
<dbReference type="Pfam" id="PF00535">
    <property type="entry name" value="Glycos_transf_2"/>
    <property type="match status" value="1"/>
</dbReference>
<feature type="domain" description="Glycosyltransferase 2-like" evidence="1">
    <location>
        <begin position="6"/>
        <end position="171"/>
    </location>
</feature>
<name>A0A2T1N5H6_9FLAO</name>
<dbReference type="PANTHER" id="PTHR43685:SF2">
    <property type="entry name" value="GLYCOSYLTRANSFERASE 2-LIKE DOMAIN-CONTAINING PROTEIN"/>
    <property type="match status" value="1"/>
</dbReference>
<evidence type="ECO:0000313" key="3">
    <source>
        <dbReference type="Proteomes" id="UP000238426"/>
    </source>
</evidence>
<reference evidence="2 3" key="1">
    <citation type="submission" date="2018-03" db="EMBL/GenBank/DDBJ databases">
        <title>Mesoflavibacter sp. HG37 and Mesoflavibacter sp. HG96 sp.nov., two marine bacteria isolated from seawater of Western Pacific Ocean.</title>
        <authorList>
            <person name="Cheng H."/>
            <person name="Wu Y.-H."/>
            <person name="Guo L.-L."/>
            <person name="Xu X.-W."/>
        </authorList>
    </citation>
    <scope>NUCLEOTIDE SEQUENCE [LARGE SCALE GENOMIC DNA]</scope>
    <source>
        <strain evidence="2 3">KCTC 32269</strain>
    </source>
</reference>
<evidence type="ECO:0000313" key="2">
    <source>
        <dbReference type="EMBL" id="PSG86517.1"/>
    </source>
</evidence>
<dbReference type="Gene3D" id="3.90.550.10">
    <property type="entry name" value="Spore Coat Polysaccharide Biosynthesis Protein SpsA, Chain A"/>
    <property type="match status" value="1"/>
</dbReference>
<dbReference type="SUPFAM" id="SSF53448">
    <property type="entry name" value="Nucleotide-diphospho-sugar transferases"/>
    <property type="match status" value="1"/>
</dbReference>
<dbReference type="InterPro" id="IPR001173">
    <property type="entry name" value="Glyco_trans_2-like"/>
</dbReference>
<organism evidence="2 3">
    <name type="scientific">Aurantibacter aestuarii</name>
    <dbReference type="NCBI Taxonomy" id="1266046"/>
    <lineage>
        <taxon>Bacteria</taxon>
        <taxon>Pseudomonadati</taxon>
        <taxon>Bacteroidota</taxon>
        <taxon>Flavobacteriia</taxon>
        <taxon>Flavobacteriales</taxon>
        <taxon>Flavobacteriaceae</taxon>
        <taxon>Aurantibacter</taxon>
    </lineage>
</organism>
<dbReference type="EMBL" id="PXOQ01000015">
    <property type="protein sequence ID" value="PSG86517.1"/>
    <property type="molecule type" value="Genomic_DNA"/>
</dbReference>
<dbReference type="InterPro" id="IPR050834">
    <property type="entry name" value="Glycosyltransf_2"/>
</dbReference>
<protein>
    <recommendedName>
        <fullName evidence="1">Glycosyltransferase 2-like domain-containing protein</fullName>
    </recommendedName>
</protein>